<comment type="similarity">
    <text evidence="2">Belongs to the SKP1 family.</text>
</comment>
<comment type="function">
    <text evidence="9">Essential component of the SCF (SKP1-CUL1-F-box protein) E3 ubiquitin ligase complexes, which mediate the ubiquitination and subsequent proteasomal degradation of target proteins. Controls sulfur metabolite repression, probably by mediating the inactivation or degradation of the metR transcription factor.</text>
</comment>
<dbReference type="Proteomes" id="UP001141434">
    <property type="component" value="Unassembled WGS sequence"/>
</dbReference>
<dbReference type="PANTHER" id="PTHR20648">
    <property type="entry name" value="ELONGIN-C"/>
    <property type="match status" value="1"/>
</dbReference>
<dbReference type="CDD" id="cd18321">
    <property type="entry name" value="BTB_POZ_EloC"/>
    <property type="match status" value="1"/>
</dbReference>
<evidence type="ECO:0000256" key="4">
    <source>
        <dbReference type="ARBA" id="ARBA00018943"/>
    </source>
</evidence>
<evidence type="ECO:0000256" key="3">
    <source>
        <dbReference type="ARBA" id="ARBA00011194"/>
    </source>
</evidence>
<evidence type="ECO:0000256" key="2">
    <source>
        <dbReference type="ARBA" id="ARBA00009993"/>
    </source>
</evidence>
<evidence type="ECO:0000259" key="10">
    <source>
        <dbReference type="Pfam" id="PF03931"/>
    </source>
</evidence>
<evidence type="ECO:0000313" key="12">
    <source>
        <dbReference type="Proteomes" id="UP001141434"/>
    </source>
</evidence>
<reference evidence="11" key="1">
    <citation type="submission" date="2022-11" db="EMBL/GenBank/DDBJ databases">
        <authorList>
            <person name="Petersen C."/>
        </authorList>
    </citation>
    <scope>NUCLEOTIDE SEQUENCE</scope>
    <source>
        <strain evidence="11">IBT 34128</strain>
    </source>
</reference>
<dbReference type="InterPro" id="IPR039948">
    <property type="entry name" value="ELC1"/>
</dbReference>
<evidence type="ECO:0000256" key="6">
    <source>
        <dbReference type="ARBA" id="ARBA00023242"/>
    </source>
</evidence>
<keyword evidence="6" id="KW-0539">Nucleus</keyword>
<comment type="subcellular location">
    <subcellularLocation>
        <location evidence="1">Nucleus</location>
    </subcellularLocation>
</comment>
<evidence type="ECO:0000256" key="9">
    <source>
        <dbReference type="ARBA" id="ARBA00045385"/>
    </source>
</evidence>
<dbReference type="InterPro" id="IPR016073">
    <property type="entry name" value="Skp1_comp_POZ"/>
</dbReference>
<feature type="domain" description="SKP1 component POZ" evidence="10">
    <location>
        <begin position="9"/>
        <end position="38"/>
    </location>
</feature>
<dbReference type="FunFam" id="3.30.710.10:FF:000035">
    <property type="entry name" value="Elongin C transcription elongation factor"/>
    <property type="match status" value="2"/>
</dbReference>
<accession>A0A9W9FLD2</accession>
<dbReference type="EMBL" id="JAPMSZ010000005">
    <property type="protein sequence ID" value="KAJ5102274.1"/>
    <property type="molecule type" value="Genomic_DNA"/>
</dbReference>
<name>A0A9W9FLD2_9EURO</name>
<evidence type="ECO:0000256" key="1">
    <source>
        <dbReference type="ARBA" id="ARBA00004123"/>
    </source>
</evidence>
<keyword evidence="12" id="KW-1185">Reference proteome</keyword>
<organism evidence="11 12">
    <name type="scientific">Penicillium alfredii</name>
    <dbReference type="NCBI Taxonomy" id="1506179"/>
    <lineage>
        <taxon>Eukaryota</taxon>
        <taxon>Fungi</taxon>
        <taxon>Dikarya</taxon>
        <taxon>Ascomycota</taxon>
        <taxon>Pezizomycotina</taxon>
        <taxon>Eurotiomycetes</taxon>
        <taxon>Eurotiomycetidae</taxon>
        <taxon>Eurotiales</taxon>
        <taxon>Aspergillaceae</taxon>
        <taxon>Penicillium</taxon>
    </lineage>
</organism>
<dbReference type="GO" id="GO:0005634">
    <property type="term" value="C:nucleus"/>
    <property type="evidence" value="ECO:0007669"/>
    <property type="project" value="UniProtKB-SubCell"/>
</dbReference>
<dbReference type="SUPFAM" id="SSF54695">
    <property type="entry name" value="POZ domain"/>
    <property type="match status" value="2"/>
</dbReference>
<dbReference type="GO" id="GO:0006511">
    <property type="term" value="P:ubiquitin-dependent protein catabolic process"/>
    <property type="evidence" value="ECO:0007669"/>
    <property type="project" value="InterPro"/>
</dbReference>
<dbReference type="AlphaFoldDB" id="A0A9W9FLD2"/>
<dbReference type="Gene3D" id="3.30.710.10">
    <property type="entry name" value="Potassium Channel Kv1.1, Chain A"/>
    <property type="match status" value="1"/>
</dbReference>
<dbReference type="Pfam" id="PF03931">
    <property type="entry name" value="Skp1_POZ"/>
    <property type="match status" value="1"/>
</dbReference>
<evidence type="ECO:0000313" key="11">
    <source>
        <dbReference type="EMBL" id="KAJ5102274.1"/>
    </source>
</evidence>
<dbReference type="OrthoDB" id="249087at2759"/>
<comment type="subunit">
    <text evidence="3">Component of the SCF (SKP1-CUL1-F-box protein) E3 ubiquitin ligase complexes.</text>
</comment>
<dbReference type="SMART" id="SM00512">
    <property type="entry name" value="Skp1"/>
    <property type="match status" value="1"/>
</dbReference>
<dbReference type="RefSeq" id="XP_056513105.1">
    <property type="nucleotide sequence ID" value="XM_056655078.1"/>
</dbReference>
<dbReference type="InterPro" id="IPR001232">
    <property type="entry name" value="SKP1-like"/>
</dbReference>
<evidence type="ECO:0000256" key="7">
    <source>
        <dbReference type="ARBA" id="ARBA00030035"/>
    </source>
</evidence>
<sequence length="132" mass="14790">MAQSTQSEYVTLVSCDGFEFIIPRSAACISGTIRRMLDPSSNFSEAVTGRCVLNDMTCVIDREWIRTTRSGVLVTRFTDVGSFAFFSAVVLEKVCEYFCYNEKHKDQANVPDMDVPAELCLELLMAADYLDT</sequence>
<evidence type="ECO:0000256" key="5">
    <source>
        <dbReference type="ARBA" id="ARBA00021347"/>
    </source>
</evidence>
<protein>
    <recommendedName>
        <fullName evidence="4">E3 ubiquitin ligase complex SCF subunit sconC</fullName>
    </recommendedName>
    <alternativeName>
        <fullName evidence="5">Elongin-C</fullName>
    </alternativeName>
    <alternativeName>
        <fullName evidence="8">Sulfur controller C</fullName>
    </alternativeName>
    <alternativeName>
        <fullName evidence="7">Sulfur metabolite repression control protein C</fullName>
    </alternativeName>
</protein>
<comment type="caution">
    <text evidence="11">The sequence shown here is derived from an EMBL/GenBank/DDBJ whole genome shotgun (WGS) entry which is preliminary data.</text>
</comment>
<evidence type="ECO:0000256" key="8">
    <source>
        <dbReference type="ARBA" id="ARBA00032114"/>
    </source>
</evidence>
<dbReference type="InterPro" id="IPR011333">
    <property type="entry name" value="SKP1/BTB/POZ_sf"/>
</dbReference>
<proteinExistence type="inferred from homology"/>
<dbReference type="GeneID" id="81394246"/>
<gene>
    <name evidence="11" type="ORF">NUU61_004496</name>
</gene>
<reference evidence="11" key="2">
    <citation type="journal article" date="2023" name="IMA Fungus">
        <title>Comparative genomic study of the Penicillium genus elucidates a diverse pangenome and 15 lateral gene transfer events.</title>
        <authorList>
            <person name="Petersen C."/>
            <person name="Sorensen T."/>
            <person name="Nielsen M.R."/>
            <person name="Sondergaard T.E."/>
            <person name="Sorensen J.L."/>
            <person name="Fitzpatrick D.A."/>
            <person name="Frisvad J.C."/>
            <person name="Nielsen K.L."/>
        </authorList>
    </citation>
    <scope>NUCLEOTIDE SEQUENCE</scope>
    <source>
        <strain evidence="11">IBT 34128</strain>
    </source>
</reference>